<protein>
    <submittedName>
        <fullName evidence="2">Uncharacterized protein</fullName>
    </submittedName>
</protein>
<evidence type="ECO:0000313" key="2">
    <source>
        <dbReference type="EMBL" id="PPR86648.1"/>
    </source>
</evidence>
<evidence type="ECO:0000256" key="1">
    <source>
        <dbReference type="SAM" id="MobiDB-lite"/>
    </source>
</evidence>
<sequence length="111" mass="12363">MPKIRGISTTKENRIEEGGRKKKGGSLNWQIKSIGGLKLPLENGIAIKSELKEKMEMAGIKQVGLVARRWDEKICKKEEEGLKGIEVSTLEYPLMLMIGNNGSKLYLNCST</sequence>
<accession>A0A2P5W6F6</accession>
<evidence type="ECO:0000313" key="3">
    <source>
        <dbReference type="Proteomes" id="UP000239757"/>
    </source>
</evidence>
<reference evidence="2 3" key="1">
    <citation type="submission" date="2015-01" db="EMBL/GenBank/DDBJ databases">
        <title>Genome of allotetraploid Gossypium barbadense reveals genomic plasticity and fiber elongation in cotton evolution.</title>
        <authorList>
            <person name="Chen X."/>
            <person name="Liu X."/>
            <person name="Zhao B."/>
            <person name="Zheng H."/>
            <person name="Hu Y."/>
            <person name="Lu G."/>
            <person name="Yang C."/>
            <person name="Chen J."/>
            <person name="Shan C."/>
            <person name="Zhang L."/>
            <person name="Zhou Y."/>
            <person name="Wang L."/>
            <person name="Guo W."/>
            <person name="Bai Y."/>
            <person name="Ruan J."/>
            <person name="Shangguan X."/>
            <person name="Mao Y."/>
            <person name="Jiang J."/>
            <person name="Zhu Y."/>
            <person name="Lei J."/>
            <person name="Kang H."/>
            <person name="Chen S."/>
            <person name="He X."/>
            <person name="Wang R."/>
            <person name="Wang Y."/>
            <person name="Chen J."/>
            <person name="Wang L."/>
            <person name="Yu S."/>
            <person name="Wang B."/>
            <person name="Wei J."/>
            <person name="Song S."/>
            <person name="Lu X."/>
            <person name="Gao Z."/>
            <person name="Gu W."/>
            <person name="Deng X."/>
            <person name="Ma D."/>
            <person name="Wang S."/>
            <person name="Liang W."/>
            <person name="Fang L."/>
            <person name="Cai C."/>
            <person name="Zhu X."/>
            <person name="Zhou B."/>
            <person name="Zhang Y."/>
            <person name="Chen Z."/>
            <person name="Xu S."/>
            <person name="Zhu R."/>
            <person name="Wang S."/>
            <person name="Zhang T."/>
            <person name="Zhao G."/>
        </authorList>
    </citation>
    <scope>NUCLEOTIDE SEQUENCE [LARGE SCALE GENOMIC DNA]</scope>
    <source>
        <strain evidence="3">cv. Xinhai21</strain>
        <tissue evidence="2">Leaf</tissue>
    </source>
</reference>
<proteinExistence type="predicted"/>
<dbReference type="Proteomes" id="UP000239757">
    <property type="component" value="Unassembled WGS sequence"/>
</dbReference>
<organism evidence="2 3">
    <name type="scientific">Gossypium barbadense</name>
    <name type="common">Sea Island cotton</name>
    <name type="synonym">Hibiscus barbadensis</name>
    <dbReference type="NCBI Taxonomy" id="3634"/>
    <lineage>
        <taxon>Eukaryota</taxon>
        <taxon>Viridiplantae</taxon>
        <taxon>Streptophyta</taxon>
        <taxon>Embryophyta</taxon>
        <taxon>Tracheophyta</taxon>
        <taxon>Spermatophyta</taxon>
        <taxon>Magnoliopsida</taxon>
        <taxon>eudicotyledons</taxon>
        <taxon>Gunneridae</taxon>
        <taxon>Pentapetalae</taxon>
        <taxon>rosids</taxon>
        <taxon>malvids</taxon>
        <taxon>Malvales</taxon>
        <taxon>Malvaceae</taxon>
        <taxon>Malvoideae</taxon>
        <taxon>Gossypium</taxon>
    </lineage>
</organism>
<gene>
    <name evidence="2" type="ORF">GOBAR_AA34043</name>
</gene>
<name>A0A2P5W6F6_GOSBA</name>
<dbReference type="EMBL" id="KZ668910">
    <property type="protein sequence ID" value="PPR86648.1"/>
    <property type="molecule type" value="Genomic_DNA"/>
</dbReference>
<dbReference type="AlphaFoldDB" id="A0A2P5W6F6"/>
<feature type="region of interest" description="Disordered" evidence="1">
    <location>
        <begin position="1"/>
        <end position="24"/>
    </location>
</feature>